<name>A0AAV1AH78_VICFA</name>
<accession>A0AAV1AH78</accession>
<feature type="domain" description="Transposase-associated" evidence="1">
    <location>
        <begin position="3"/>
        <end position="75"/>
    </location>
</feature>
<dbReference type="InterPro" id="IPR029480">
    <property type="entry name" value="Transpos_assoc"/>
</dbReference>
<gene>
    <name evidence="2" type="ORF">VFH_IV145160</name>
</gene>
<dbReference type="Pfam" id="PF13963">
    <property type="entry name" value="Transpos_assoc"/>
    <property type="match status" value="1"/>
</dbReference>
<dbReference type="Proteomes" id="UP001157006">
    <property type="component" value="Chromosome 4"/>
</dbReference>
<sequence length="112" mass="13399">MDKEWNKFPRFSQEYINGVTQFLDFSYTNGRPQEDEHLCPCAKCKKLYWKTRDNIKDHLIAKCFLKGYDIWLHHGSNYKDREKAHGVHEGPNDDARKFYNLIKEAEQELYPG</sequence>
<evidence type="ECO:0000313" key="3">
    <source>
        <dbReference type="Proteomes" id="UP001157006"/>
    </source>
</evidence>
<evidence type="ECO:0000313" key="2">
    <source>
        <dbReference type="EMBL" id="CAI8609682.1"/>
    </source>
</evidence>
<proteinExistence type="predicted"/>
<evidence type="ECO:0000259" key="1">
    <source>
        <dbReference type="Pfam" id="PF13963"/>
    </source>
</evidence>
<reference evidence="2 3" key="1">
    <citation type="submission" date="2023-01" db="EMBL/GenBank/DDBJ databases">
        <authorList>
            <person name="Kreplak J."/>
        </authorList>
    </citation>
    <scope>NUCLEOTIDE SEQUENCE [LARGE SCALE GENOMIC DNA]</scope>
</reference>
<dbReference type="EMBL" id="OX451739">
    <property type="protein sequence ID" value="CAI8609682.1"/>
    <property type="molecule type" value="Genomic_DNA"/>
</dbReference>
<keyword evidence="3" id="KW-1185">Reference proteome</keyword>
<protein>
    <recommendedName>
        <fullName evidence="1">Transposase-associated domain-containing protein</fullName>
    </recommendedName>
</protein>
<organism evidence="2 3">
    <name type="scientific">Vicia faba</name>
    <name type="common">Broad bean</name>
    <name type="synonym">Faba vulgaris</name>
    <dbReference type="NCBI Taxonomy" id="3906"/>
    <lineage>
        <taxon>Eukaryota</taxon>
        <taxon>Viridiplantae</taxon>
        <taxon>Streptophyta</taxon>
        <taxon>Embryophyta</taxon>
        <taxon>Tracheophyta</taxon>
        <taxon>Spermatophyta</taxon>
        <taxon>Magnoliopsida</taxon>
        <taxon>eudicotyledons</taxon>
        <taxon>Gunneridae</taxon>
        <taxon>Pentapetalae</taxon>
        <taxon>rosids</taxon>
        <taxon>fabids</taxon>
        <taxon>Fabales</taxon>
        <taxon>Fabaceae</taxon>
        <taxon>Papilionoideae</taxon>
        <taxon>50 kb inversion clade</taxon>
        <taxon>NPAAA clade</taxon>
        <taxon>Hologalegina</taxon>
        <taxon>IRL clade</taxon>
        <taxon>Fabeae</taxon>
        <taxon>Vicia</taxon>
    </lineage>
</organism>
<dbReference type="AlphaFoldDB" id="A0AAV1AH78"/>